<dbReference type="Pfam" id="PF07799">
    <property type="entry name" value="DUF1643"/>
    <property type="match status" value="1"/>
</dbReference>
<gene>
    <name evidence="1" type="ORF">BTBSAS_120009</name>
</gene>
<dbReference type="Proteomes" id="UP000270190">
    <property type="component" value="Unassembled WGS sequence"/>
</dbReference>
<dbReference type="InterPro" id="IPR012441">
    <property type="entry name" value="DUF1643"/>
</dbReference>
<reference evidence="2" key="1">
    <citation type="submission" date="2018-04" db="EMBL/GenBank/DDBJ databases">
        <authorList>
            <person name="Illikoud N."/>
        </authorList>
    </citation>
    <scope>NUCLEOTIDE SEQUENCE [LARGE SCALE GENOMIC DNA]</scope>
</reference>
<name>A0A2X0QF53_BROTH</name>
<protein>
    <recommendedName>
        <fullName evidence="3">DUF1643 domain-containing protein</fullName>
    </recommendedName>
</protein>
<organism evidence="1 2">
    <name type="scientific">Brochothrix thermosphacta</name>
    <name type="common">Microbacterium thermosphactum</name>
    <dbReference type="NCBI Taxonomy" id="2756"/>
    <lineage>
        <taxon>Bacteria</taxon>
        <taxon>Bacillati</taxon>
        <taxon>Bacillota</taxon>
        <taxon>Bacilli</taxon>
        <taxon>Bacillales</taxon>
        <taxon>Listeriaceae</taxon>
        <taxon>Brochothrix</taxon>
    </lineage>
</organism>
<proteinExistence type="predicted"/>
<accession>A0A2X0QF53</accession>
<sequence>MVGYPKFINELFVEHTKSKVIYIDETKGDDNIRHRFRIEYKLNFNTDPDTPLVVIMMNPSMANKDMSDITVNKILMYANCNKYSKVIILNSLPMYESASENLNNFKIDIELLEKNKNKIKSCLEANVSSPIVIHTGRPTTRAGAESVAYIYDIVRDGYMTFTFPKKNKKEPRFDITGYVRHLSRSSKLDDLGALIPLNLNDYQITV</sequence>
<evidence type="ECO:0000313" key="1">
    <source>
        <dbReference type="EMBL" id="SPP26873.1"/>
    </source>
</evidence>
<evidence type="ECO:0000313" key="2">
    <source>
        <dbReference type="Proteomes" id="UP000270190"/>
    </source>
</evidence>
<dbReference type="AlphaFoldDB" id="A0A2X0QF53"/>
<evidence type="ECO:0008006" key="3">
    <source>
        <dbReference type="Google" id="ProtNLM"/>
    </source>
</evidence>
<dbReference type="RefSeq" id="WP_120487361.1">
    <property type="nucleotide sequence ID" value="NZ_CBCPKC010000001.1"/>
</dbReference>
<dbReference type="EMBL" id="OUNC01000004">
    <property type="protein sequence ID" value="SPP26873.1"/>
    <property type="molecule type" value="Genomic_DNA"/>
</dbReference>